<dbReference type="AlphaFoldDB" id="A0A1D9PCL8"/>
<dbReference type="Proteomes" id="UP000178198">
    <property type="component" value="Chromosome"/>
</dbReference>
<protein>
    <recommendedName>
        <fullName evidence="3">Lipocalin-like domain-containing protein</fullName>
    </recommendedName>
</protein>
<evidence type="ECO:0000313" key="1">
    <source>
        <dbReference type="EMBL" id="APA00320.1"/>
    </source>
</evidence>
<keyword evidence="2" id="KW-1185">Reference proteome</keyword>
<organism evidence="1 2">
    <name type="scientific">Flavobacterium commune</name>
    <dbReference type="NCBI Taxonomy" id="1306519"/>
    <lineage>
        <taxon>Bacteria</taxon>
        <taxon>Pseudomonadati</taxon>
        <taxon>Bacteroidota</taxon>
        <taxon>Flavobacteriia</taxon>
        <taxon>Flavobacteriales</taxon>
        <taxon>Flavobacteriaceae</taxon>
        <taxon>Flavobacterium</taxon>
    </lineage>
</organism>
<sequence>MKKAILILAIILSSCTEQNPFEKYLINKDDTFWVEKMMDSTANYKYYNRQSVFLSDYTIESLSSVDENKKGFRQVTPIEGGVKQKWNFNKNDSTLTTSYRTIFKIKKYSNDTIYMKMTTGKNEDFILIKHIQQ</sequence>
<evidence type="ECO:0000313" key="2">
    <source>
        <dbReference type="Proteomes" id="UP000178198"/>
    </source>
</evidence>
<proteinExistence type="predicted"/>
<dbReference type="KEGG" id="fcm:BIW12_13300"/>
<evidence type="ECO:0008006" key="3">
    <source>
        <dbReference type="Google" id="ProtNLM"/>
    </source>
</evidence>
<dbReference type="STRING" id="1306519.BIW12_13300"/>
<dbReference type="PROSITE" id="PS51257">
    <property type="entry name" value="PROKAR_LIPOPROTEIN"/>
    <property type="match status" value="1"/>
</dbReference>
<name>A0A1D9PCL8_9FLAO</name>
<gene>
    <name evidence="1" type="ORF">BIW12_13300</name>
</gene>
<dbReference type="EMBL" id="CP017774">
    <property type="protein sequence ID" value="APA00320.1"/>
    <property type="molecule type" value="Genomic_DNA"/>
</dbReference>
<dbReference type="RefSeq" id="WP_071185558.1">
    <property type="nucleotide sequence ID" value="NZ_CP017774.1"/>
</dbReference>
<reference evidence="1 2" key="1">
    <citation type="submission" date="2016-10" db="EMBL/GenBank/DDBJ databases">
        <title>Complete Genome Sequence of Flavobacterium sp. PK15.</title>
        <authorList>
            <person name="Ekwe A."/>
            <person name="Kim S.B."/>
        </authorList>
    </citation>
    <scope>NUCLEOTIDE SEQUENCE [LARGE SCALE GENOMIC DNA]</scope>
    <source>
        <strain evidence="1 2">PK15</strain>
    </source>
</reference>
<accession>A0A1D9PCL8</accession>